<dbReference type="Gene3D" id="1.20.1070.10">
    <property type="entry name" value="Rhodopsin 7-helix transmembrane proteins"/>
    <property type="match status" value="1"/>
</dbReference>
<evidence type="ECO:0000313" key="10">
    <source>
        <dbReference type="Proteomes" id="UP000507470"/>
    </source>
</evidence>
<feature type="transmembrane region" description="Helical" evidence="7">
    <location>
        <begin position="55"/>
        <end position="79"/>
    </location>
</feature>
<dbReference type="GO" id="GO:0005886">
    <property type="term" value="C:plasma membrane"/>
    <property type="evidence" value="ECO:0007669"/>
    <property type="project" value="UniProtKB-SubCell"/>
</dbReference>
<dbReference type="Pfam" id="PF00001">
    <property type="entry name" value="7tm_1"/>
    <property type="match status" value="1"/>
</dbReference>
<keyword evidence="10" id="KW-1185">Reference proteome</keyword>
<dbReference type="EMBL" id="CACVKT020003049">
    <property type="protein sequence ID" value="CAC5381338.1"/>
    <property type="molecule type" value="Genomic_DNA"/>
</dbReference>
<dbReference type="OrthoDB" id="6287421at2759"/>
<keyword evidence="6" id="KW-0675">Receptor</keyword>
<keyword evidence="3 6" id="KW-0812">Transmembrane</keyword>
<feature type="transmembrane region" description="Helical" evidence="7">
    <location>
        <begin position="173"/>
        <end position="198"/>
    </location>
</feature>
<gene>
    <name evidence="9" type="ORF">MCOR_17222</name>
</gene>
<evidence type="ECO:0000256" key="1">
    <source>
        <dbReference type="ARBA" id="ARBA00004651"/>
    </source>
</evidence>
<dbReference type="GO" id="GO:0004930">
    <property type="term" value="F:G protein-coupled receptor activity"/>
    <property type="evidence" value="ECO:0007669"/>
    <property type="project" value="UniProtKB-KW"/>
</dbReference>
<sequence>MGNNISSSGTPGLPSLLIGFLSLQQIVFVVACSGNLFVICIVLRFMNLKDNSNVFVLNLAMADFFTGISSGVQIFFVFYRQLNFSIGTCLLRFQIVGSMTVASQVTVFLLSVDRYVAICHQDLYKKILTKKLSIIIVILPWIISFSISLPTFLGWNNWGTGIRCSYSLVFTSGYFWTTALTVCLLNFFSFFAHFLIFVQIRQFHKRIKPLMHLENDDKKMQKNIKSAKVMLFITIAFTVCWIPYMTFPFAYANGYVKNTNLKEASSWLVFIGMLNSVINPFIYAWYKQDFRKACKKACQCCYLEM</sequence>
<evidence type="ECO:0000256" key="7">
    <source>
        <dbReference type="SAM" id="Phobius"/>
    </source>
</evidence>
<reference evidence="9 10" key="1">
    <citation type="submission" date="2020-06" db="EMBL/GenBank/DDBJ databases">
        <authorList>
            <person name="Li R."/>
            <person name="Bekaert M."/>
        </authorList>
    </citation>
    <scope>NUCLEOTIDE SEQUENCE [LARGE SCALE GENOMIC DNA]</scope>
    <source>
        <strain evidence="10">wild</strain>
    </source>
</reference>
<keyword evidence="4 7" id="KW-1133">Transmembrane helix</keyword>
<dbReference type="CDD" id="cd00637">
    <property type="entry name" value="7tm_classA_rhodopsin-like"/>
    <property type="match status" value="1"/>
</dbReference>
<name>A0A6J8BBL9_MYTCO</name>
<comment type="similarity">
    <text evidence="6">Belongs to the G-protein coupled receptor 1 family.</text>
</comment>
<keyword evidence="6" id="KW-0297">G-protein coupled receptor</keyword>
<dbReference type="PROSITE" id="PS00237">
    <property type="entry name" value="G_PROTEIN_RECEP_F1_1"/>
    <property type="match status" value="1"/>
</dbReference>
<protein>
    <submittedName>
        <fullName evidence="9">CHRMN</fullName>
    </submittedName>
</protein>
<feature type="transmembrane region" description="Helical" evidence="7">
    <location>
        <begin position="91"/>
        <end position="112"/>
    </location>
</feature>
<dbReference type="AlphaFoldDB" id="A0A6J8BBL9"/>
<keyword evidence="2" id="KW-1003">Cell membrane</keyword>
<feature type="transmembrane region" description="Helical" evidence="7">
    <location>
        <begin position="267"/>
        <end position="286"/>
    </location>
</feature>
<feature type="transmembrane region" description="Helical" evidence="7">
    <location>
        <begin position="16"/>
        <end position="43"/>
    </location>
</feature>
<keyword evidence="6" id="KW-0807">Transducer</keyword>
<feature type="transmembrane region" description="Helical" evidence="7">
    <location>
        <begin position="132"/>
        <end position="153"/>
    </location>
</feature>
<dbReference type="InterPro" id="IPR017452">
    <property type="entry name" value="GPCR_Rhodpsn_7TM"/>
</dbReference>
<evidence type="ECO:0000256" key="5">
    <source>
        <dbReference type="ARBA" id="ARBA00023136"/>
    </source>
</evidence>
<feature type="transmembrane region" description="Helical" evidence="7">
    <location>
        <begin position="229"/>
        <end position="247"/>
    </location>
</feature>
<evidence type="ECO:0000256" key="4">
    <source>
        <dbReference type="ARBA" id="ARBA00022989"/>
    </source>
</evidence>
<dbReference type="PANTHER" id="PTHR22750">
    <property type="entry name" value="G-PROTEIN COUPLED RECEPTOR"/>
    <property type="match status" value="1"/>
</dbReference>
<proteinExistence type="inferred from homology"/>
<keyword evidence="5 7" id="KW-0472">Membrane</keyword>
<dbReference type="PROSITE" id="PS50262">
    <property type="entry name" value="G_PROTEIN_RECEP_F1_2"/>
    <property type="match status" value="1"/>
</dbReference>
<evidence type="ECO:0000256" key="6">
    <source>
        <dbReference type="RuleBase" id="RU000688"/>
    </source>
</evidence>
<organism evidence="9 10">
    <name type="scientific">Mytilus coruscus</name>
    <name type="common">Sea mussel</name>
    <dbReference type="NCBI Taxonomy" id="42192"/>
    <lineage>
        <taxon>Eukaryota</taxon>
        <taxon>Metazoa</taxon>
        <taxon>Spiralia</taxon>
        <taxon>Lophotrochozoa</taxon>
        <taxon>Mollusca</taxon>
        <taxon>Bivalvia</taxon>
        <taxon>Autobranchia</taxon>
        <taxon>Pteriomorphia</taxon>
        <taxon>Mytilida</taxon>
        <taxon>Mytiloidea</taxon>
        <taxon>Mytilidae</taxon>
        <taxon>Mytilinae</taxon>
        <taxon>Mytilus</taxon>
    </lineage>
</organism>
<evidence type="ECO:0000256" key="2">
    <source>
        <dbReference type="ARBA" id="ARBA00022475"/>
    </source>
</evidence>
<comment type="subcellular location">
    <subcellularLocation>
        <location evidence="1">Cell membrane</location>
        <topology evidence="1">Multi-pass membrane protein</topology>
    </subcellularLocation>
</comment>
<evidence type="ECO:0000313" key="9">
    <source>
        <dbReference type="EMBL" id="CAC5381338.1"/>
    </source>
</evidence>
<evidence type="ECO:0000259" key="8">
    <source>
        <dbReference type="PROSITE" id="PS50262"/>
    </source>
</evidence>
<dbReference type="PRINTS" id="PR00237">
    <property type="entry name" value="GPCRRHODOPSN"/>
</dbReference>
<dbReference type="SUPFAM" id="SSF81321">
    <property type="entry name" value="Family A G protein-coupled receptor-like"/>
    <property type="match status" value="1"/>
</dbReference>
<dbReference type="Proteomes" id="UP000507470">
    <property type="component" value="Unassembled WGS sequence"/>
</dbReference>
<feature type="domain" description="G-protein coupled receptors family 1 profile" evidence="8">
    <location>
        <begin position="34"/>
        <end position="283"/>
    </location>
</feature>
<evidence type="ECO:0000256" key="3">
    <source>
        <dbReference type="ARBA" id="ARBA00022692"/>
    </source>
</evidence>
<accession>A0A6J8BBL9</accession>
<dbReference type="InterPro" id="IPR000276">
    <property type="entry name" value="GPCR_Rhodpsn"/>
</dbReference>